<dbReference type="EMBL" id="BMHE01000009">
    <property type="protein sequence ID" value="GFZ76435.1"/>
    <property type="molecule type" value="Genomic_DNA"/>
</dbReference>
<sequence>MYSIHYHIYMLDIQPIKPASAPLEHPIQVDLQEAHPTSQHPPYIAPINNSDCATTTAFPSSS</sequence>
<dbReference type="Proteomes" id="UP000615455">
    <property type="component" value="Unassembled WGS sequence"/>
</dbReference>
<proteinExistence type="predicted"/>
<protein>
    <submittedName>
        <fullName evidence="1">Uncharacterized protein</fullName>
    </submittedName>
</protein>
<accession>A0ABQ1EKS5</accession>
<organism evidence="1 2">
    <name type="scientific">Paenibacillus marchantiophytorum</name>
    <dbReference type="NCBI Taxonomy" id="1619310"/>
    <lineage>
        <taxon>Bacteria</taxon>
        <taxon>Bacillati</taxon>
        <taxon>Bacillota</taxon>
        <taxon>Bacilli</taxon>
        <taxon>Bacillales</taxon>
        <taxon>Paenibacillaceae</taxon>
        <taxon>Paenibacillus</taxon>
    </lineage>
</organism>
<keyword evidence="2" id="KW-1185">Reference proteome</keyword>
<reference evidence="2" key="1">
    <citation type="journal article" date="2019" name="Int. J. Syst. Evol. Microbiol.">
        <title>The Global Catalogue of Microorganisms (GCM) 10K type strain sequencing project: providing services to taxonomists for standard genome sequencing and annotation.</title>
        <authorList>
            <consortium name="The Broad Institute Genomics Platform"/>
            <consortium name="The Broad Institute Genome Sequencing Center for Infectious Disease"/>
            <person name="Wu L."/>
            <person name="Ma J."/>
        </authorList>
    </citation>
    <scope>NUCLEOTIDE SEQUENCE [LARGE SCALE GENOMIC DNA]</scope>
    <source>
        <strain evidence="2">CGMCC 1.15043</strain>
    </source>
</reference>
<gene>
    <name evidence="1" type="ORF">GCM10008018_22280</name>
</gene>
<name>A0ABQ1EKS5_9BACL</name>
<evidence type="ECO:0000313" key="1">
    <source>
        <dbReference type="EMBL" id="GFZ76435.1"/>
    </source>
</evidence>
<evidence type="ECO:0000313" key="2">
    <source>
        <dbReference type="Proteomes" id="UP000615455"/>
    </source>
</evidence>
<comment type="caution">
    <text evidence="1">The sequence shown here is derived from an EMBL/GenBank/DDBJ whole genome shotgun (WGS) entry which is preliminary data.</text>
</comment>